<dbReference type="Proteomes" id="UP000838686">
    <property type="component" value="Unassembled WGS sequence"/>
</dbReference>
<keyword evidence="3" id="KW-1185">Reference proteome</keyword>
<dbReference type="InterPro" id="IPR001296">
    <property type="entry name" value="Glyco_trans_1"/>
</dbReference>
<dbReference type="PANTHER" id="PTHR12526:SF637">
    <property type="entry name" value="GLYCOSYLTRANSFERASE EPSF-RELATED"/>
    <property type="match status" value="1"/>
</dbReference>
<dbReference type="Pfam" id="PF00534">
    <property type="entry name" value="Glycos_transf_1"/>
    <property type="match status" value="1"/>
</dbReference>
<dbReference type="EC" id="2.4.1.250" evidence="2"/>
<accession>A0ABN8GIQ4</accession>
<dbReference type="PANTHER" id="PTHR12526">
    <property type="entry name" value="GLYCOSYLTRANSFERASE"/>
    <property type="match status" value="1"/>
</dbReference>
<proteinExistence type="predicted"/>
<dbReference type="CDD" id="cd03801">
    <property type="entry name" value="GT4_PimA-like"/>
    <property type="match status" value="1"/>
</dbReference>
<feature type="domain" description="Glycosyl transferase family 1" evidence="1">
    <location>
        <begin position="184"/>
        <end position="354"/>
    </location>
</feature>
<gene>
    <name evidence="2" type="primary">mshA_4</name>
    <name evidence="2" type="ORF">PAECIP111893_02476</name>
</gene>
<protein>
    <submittedName>
        <fullName evidence="2">D-inositol-3-phosphate glycosyltransferase</fullName>
        <ecNumber evidence="2">2.4.1.250</ecNumber>
    </submittedName>
</protein>
<dbReference type="RefSeq" id="WP_236342669.1">
    <property type="nucleotide sequence ID" value="NZ_CAKMMF010000012.1"/>
</dbReference>
<reference evidence="2" key="1">
    <citation type="submission" date="2022-01" db="EMBL/GenBank/DDBJ databases">
        <authorList>
            <person name="Criscuolo A."/>
        </authorList>
    </citation>
    <scope>NUCLEOTIDE SEQUENCE</scope>
    <source>
        <strain evidence="2">CIP111893</strain>
    </source>
</reference>
<comment type="caution">
    <text evidence="2">The sequence shown here is derived from an EMBL/GenBank/DDBJ whole genome shotgun (WGS) entry which is preliminary data.</text>
</comment>
<sequence length="383" mass="43640">MAKELQPETRQPRPSERMIKLKLLFTYFLPSGGIETLNRLRCRALRQVGMEGHLLYLWDGAGRQNITDIPCWITNNDNDIRAIFAEQHYDAVIVTCDHLMLQRIRGLGYNGPLIYESQGLGSYEQARSTIESASMFINLYASAVISPPASHLIQLFQTYLPAFPRFFVQNMIDTDHFIYQNARWLNPTGNPILAWIGRLEQNKDWQLFLRIGHQLAQHLPHIQLWMFEDATISEPGEREKFSALVHELNLLPRLTLRSNVPHDHMPHYLSAVGDSSGLLVSTSYLEGFGYAVAEAMSCGCPVLSTDSDGVRSFIDHNRTGKFFITRTVSEAVNEALQLIHNRPVRDSMCQQAKEHIHARFSPSRYAADMVNIMVELGLRPYQG</sequence>
<keyword evidence="2" id="KW-0808">Transferase</keyword>
<dbReference type="EMBL" id="CAKMMF010000012">
    <property type="protein sequence ID" value="CAH1206229.1"/>
    <property type="molecule type" value="Genomic_DNA"/>
</dbReference>
<evidence type="ECO:0000259" key="1">
    <source>
        <dbReference type="Pfam" id="PF00534"/>
    </source>
</evidence>
<evidence type="ECO:0000313" key="2">
    <source>
        <dbReference type="EMBL" id="CAH1206229.1"/>
    </source>
</evidence>
<evidence type="ECO:0000313" key="3">
    <source>
        <dbReference type="Proteomes" id="UP000838686"/>
    </source>
</evidence>
<dbReference type="GO" id="GO:0102710">
    <property type="term" value="F:D-inositol-3-phosphate glycosyltransferase activity"/>
    <property type="evidence" value="ECO:0007669"/>
    <property type="project" value="UniProtKB-EC"/>
</dbReference>
<name>A0ABN8GIQ4_9BACL</name>
<dbReference type="SUPFAM" id="SSF53756">
    <property type="entry name" value="UDP-Glycosyltransferase/glycogen phosphorylase"/>
    <property type="match status" value="1"/>
</dbReference>
<dbReference type="Gene3D" id="3.40.50.2000">
    <property type="entry name" value="Glycogen Phosphorylase B"/>
    <property type="match status" value="2"/>
</dbReference>
<keyword evidence="2" id="KW-0328">Glycosyltransferase</keyword>
<organism evidence="2 3">
    <name type="scientific">Paenibacillus plantiphilus</name>
    <dbReference type="NCBI Taxonomy" id="2905650"/>
    <lineage>
        <taxon>Bacteria</taxon>
        <taxon>Bacillati</taxon>
        <taxon>Bacillota</taxon>
        <taxon>Bacilli</taxon>
        <taxon>Bacillales</taxon>
        <taxon>Paenibacillaceae</taxon>
        <taxon>Paenibacillus</taxon>
    </lineage>
</organism>